<keyword evidence="9" id="KW-1185">Reference proteome</keyword>
<dbReference type="InterPro" id="IPR013324">
    <property type="entry name" value="RNA_pol_sigma_r3/r4-like"/>
</dbReference>
<dbReference type="eggNOG" id="COG1595">
    <property type="taxonomic scope" value="Bacteria"/>
</dbReference>
<evidence type="ECO:0000256" key="4">
    <source>
        <dbReference type="ARBA" id="ARBA00023125"/>
    </source>
</evidence>
<evidence type="ECO:0000259" key="7">
    <source>
        <dbReference type="Pfam" id="PF08281"/>
    </source>
</evidence>
<comment type="similarity">
    <text evidence="1">Belongs to the sigma-70 factor family. ECF subfamily.</text>
</comment>
<keyword evidence="5" id="KW-0804">Transcription</keyword>
<dbReference type="InterPro" id="IPR036388">
    <property type="entry name" value="WH-like_DNA-bd_sf"/>
</dbReference>
<evidence type="ECO:0000256" key="5">
    <source>
        <dbReference type="ARBA" id="ARBA00023163"/>
    </source>
</evidence>
<feature type="domain" description="RNA polymerase sigma factor 70 region 4 type 2" evidence="7">
    <location>
        <begin position="132"/>
        <end position="179"/>
    </location>
</feature>
<proteinExistence type="inferred from homology"/>
<evidence type="ECO:0000256" key="3">
    <source>
        <dbReference type="ARBA" id="ARBA00023082"/>
    </source>
</evidence>
<organism evidence="8 9">
    <name type="scientific">Bacillus gaemokensis</name>
    <dbReference type="NCBI Taxonomy" id="574375"/>
    <lineage>
        <taxon>Bacteria</taxon>
        <taxon>Bacillati</taxon>
        <taxon>Bacillota</taxon>
        <taxon>Bacilli</taxon>
        <taxon>Bacillales</taxon>
        <taxon>Bacillaceae</taxon>
        <taxon>Bacillus</taxon>
        <taxon>Bacillus cereus group</taxon>
    </lineage>
</organism>
<dbReference type="GO" id="GO:0006352">
    <property type="term" value="P:DNA-templated transcription initiation"/>
    <property type="evidence" value="ECO:0007669"/>
    <property type="project" value="InterPro"/>
</dbReference>
<accession>A0A073KVR3</accession>
<feature type="domain" description="RNA polymerase sigma-70 region 2" evidence="6">
    <location>
        <begin position="30"/>
        <end position="98"/>
    </location>
</feature>
<dbReference type="SUPFAM" id="SSF88659">
    <property type="entry name" value="Sigma3 and sigma4 domains of RNA polymerase sigma factors"/>
    <property type="match status" value="1"/>
</dbReference>
<dbReference type="InterPro" id="IPR013325">
    <property type="entry name" value="RNA_pol_sigma_r2"/>
</dbReference>
<dbReference type="GO" id="GO:0016987">
    <property type="term" value="F:sigma factor activity"/>
    <property type="evidence" value="ECO:0007669"/>
    <property type="project" value="UniProtKB-KW"/>
</dbReference>
<evidence type="ECO:0000256" key="2">
    <source>
        <dbReference type="ARBA" id="ARBA00023015"/>
    </source>
</evidence>
<dbReference type="InterPro" id="IPR013249">
    <property type="entry name" value="RNA_pol_sigma70_r4_t2"/>
</dbReference>
<keyword evidence="3" id="KW-0731">Sigma factor</keyword>
<protein>
    <submittedName>
        <fullName evidence="8">RNA polymerase sigma70 factor</fullName>
    </submittedName>
</protein>
<dbReference type="InterPro" id="IPR039425">
    <property type="entry name" value="RNA_pol_sigma-70-like"/>
</dbReference>
<gene>
    <name evidence="8" type="ORF">BAGA_04145</name>
</gene>
<evidence type="ECO:0000313" key="9">
    <source>
        <dbReference type="Proteomes" id="UP000027778"/>
    </source>
</evidence>
<evidence type="ECO:0000256" key="1">
    <source>
        <dbReference type="ARBA" id="ARBA00010641"/>
    </source>
</evidence>
<dbReference type="CDD" id="cd06171">
    <property type="entry name" value="Sigma70_r4"/>
    <property type="match status" value="1"/>
</dbReference>
<dbReference type="Proteomes" id="UP000027778">
    <property type="component" value="Unassembled WGS sequence"/>
</dbReference>
<dbReference type="InterPro" id="IPR014284">
    <property type="entry name" value="RNA_pol_sigma-70_dom"/>
</dbReference>
<keyword evidence="4" id="KW-0238">DNA-binding</keyword>
<dbReference type="InterPro" id="IPR007627">
    <property type="entry name" value="RNA_pol_sigma70_r2"/>
</dbReference>
<dbReference type="EMBL" id="JOTM01000001">
    <property type="protein sequence ID" value="KEK26438.1"/>
    <property type="molecule type" value="Genomic_DNA"/>
</dbReference>
<dbReference type="Gene3D" id="1.10.1740.10">
    <property type="match status" value="1"/>
</dbReference>
<dbReference type="STRING" id="574375.AZF08_04190"/>
<dbReference type="NCBIfam" id="TIGR02937">
    <property type="entry name" value="sigma70-ECF"/>
    <property type="match status" value="1"/>
</dbReference>
<sequence length="202" mass="23551">MKQRVVIGMREIEIVEGLRKKDMTALHAAIDQYGDLIYKVVHSVLDTSHSKVLVDECVDDILLIIWYNINSYDEKRGKFKNWLISVAKFKAIDFKRKSNQAYQLQEFQQDIYEEMHDTNQTKEEQEENFYILIGSLSNKDKKIFIKRYLDEYSVQEIASELGLTTDTVYSRLSRGRKKLKKIIGGEKDAKRGVVAGTKQFTI</sequence>
<dbReference type="Gene3D" id="1.10.10.10">
    <property type="entry name" value="Winged helix-like DNA-binding domain superfamily/Winged helix DNA-binding domain"/>
    <property type="match status" value="1"/>
</dbReference>
<evidence type="ECO:0000313" key="8">
    <source>
        <dbReference type="EMBL" id="KEK26438.1"/>
    </source>
</evidence>
<reference evidence="8 9" key="1">
    <citation type="submission" date="2014-06" db="EMBL/GenBank/DDBJ databases">
        <title>Draft genome sequence of Bacillus gaemokensis JCM 15801 (MCCC 1A00707).</title>
        <authorList>
            <person name="Lai Q."/>
            <person name="Liu Y."/>
            <person name="Shao Z."/>
        </authorList>
    </citation>
    <scope>NUCLEOTIDE SEQUENCE [LARGE SCALE GENOMIC DNA]</scope>
    <source>
        <strain evidence="8 9">JCM 15801</strain>
    </source>
</reference>
<name>A0A073KVR3_9BACI</name>
<dbReference type="AlphaFoldDB" id="A0A073KVR3"/>
<keyword evidence="2" id="KW-0805">Transcription regulation</keyword>
<dbReference type="PANTHER" id="PTHR43133:SF8">
    <property type="entry name" value="RNA POLYMERASE SIGMA FACTOR HI_1459-RELATED"/>
    <property type="match status" value="1"/>
</dbReference>
<evidence type="ECO:0000259" key="6">
    <source>
        <dbReference type="Pfam" id="PF04542"/>
    </source>
</evidence>
<comment type="caution">
    <text evidence="8">The sequence shown here is derived from an EMBL/GenBank/DDBJ whole genome shotgun (WGS) entry which is preliminary data.</text>
</comment>
<dbReference type="Pfam" id="PF04542">
    <property type="entry name" value="Sigma70_r2"/>
    <property type="match status" value="1"/>
</dbReference>
<dbReference type="SUPFAM" id="SSF88946">
    <property type="entry name" value="Sigma2 domain of RNA polymerase sigma factors"/>
    <property type="match status" value="1"/>
</dbReference>
<dbReference type="Pfam" id="PF08281">
    <property type="entry name" value="Sigma70_r4_2"/>
    <property type="match status" value="1"/>
</dbReference>
<dbReference type="PANTHER" id="PTHR43133">
    <property type="entry name" value="RNA POLYMERASE ECF-TYPE SIGMA FACTO"/>
    <property type="match status" value="1"/>
</dbReference>
<dbReference type="GO" id="GO:0003677">
    <property type="term" value="F:DNA binding"/>
    <property type="evidence" value="ECO:0007669"/>
    <property type="project" value="UniProtKB-KW"/>
</dbReference>